<dbReference type="OrthoDB" id="10066664at2759"/>
<feature type="signal peptide" evidence="1">
    <location>
        <begin position="1"/>
        <end position="25"/>
    </location>
</feature>
<proteinExistence type="predicted"/>
<dbReference type="Proteomes" id="UP000478052">
    <property type="component" value="Unassembled WGS sequence"/>
</dbReference>
<organism evidence="3 4">
    <name type="scientific">Aphis craccivora</name>
    <name type="common">Cowpea aphid</name>
    <dbReference type="NCBI Taxonomy" id="307492"/>
    <lineage>
        <taxon>Eukaryota</taxon>
        <taxon>Metazoa</taxon>
        <taxon>Ecdysozoa</taxon>
        <taxon>Arthropoda</taxon>
        <taxon>Hexapoda</taxon>
        <taxon>Insecta</taxon>
        <taxon>Pterygota</taxon>
        <taxon>Neoptera</taxon>
        <taxon>Paraneoptera</taxon>
        <taxon>Hemiptera</taxon>
        <taxon>Sternorrhyncha</taxon>
        <taxon>Aphidomorpha</taxon>
        <taxon>Aphidoidea</taxon>
        <taxon>Aphididae</taxon>
        <taxon>Aphidini</taxon>
        <taxon>Aphis</taxon>
        <taxon>Aphis</taxon>
    </lineage>
</organism>
<evidence type="ECO:0000259" key="2">
    <source>
        <dbReference type="SMART" id="SM00597"/>
    </source>
</evidence>
<keyword evidence="4" id="KW-1185">Reference proteome</keyword>
<reference evidence="3 4" key="1">
    <citation type="submission" date="2019-08" db="EMBL/GenBank/DDBJ databases">
        <title>Whole genome of Aphis craccivora.</title>
        <authorList>
            <person name="Voronova N.V."/>
            <person name="Shulinski R.S."/>
            <person name="Bandarenka Y.V."/>
            <person name="Zhorov D.G."/>
            <person name="Warner D."/>
        </authorList>
    </citation>
    <scope>NUCLEOTIDE SEQUENCE [LARGE SCALE GENOMIC DNA]</scope>
    <source>
        <strain evidence="3">180601</strain>
        <tissue evidence="3">Whole Body</tissue>
    </source>
</reference>
<feature type="domain" description="TTF-type" evidence="2">
    <location>
        <begin position="61"/>
        <end position="154"/>
    </location>
</feature>
<comment type="caution">
    <text evidence="3">The sequence shown here is derived from an EMBL/GenBank/DDBJ whole genome shotgun (WGS) entry which is preliminary data.</text>
</comment>
<accession>A0A6G0VN26</accession>
<dbReference type="SMART" id="SM00597">
    <property type="entry name" value="ZnF_TTF"/>
    <property type="match status" value="1"/>
</dbReference>
<sequence length="282" mass="33343">MKLPNPIAFLLKVLTLFLYLKRKQQNILIMQQMYYLAKELPSKQYKPNLSTLPQDNIIDSKQRQFCSNWYKEYPYLEYSIFNDSAYCYICGLFPSRPNRPFADPAWSTTGIRHWHKMKSPGTKKPGKLEQHFTSNAHKAALSDYSNFVLHSNHIDNLLNKKHRENAINFSKQKEYHKAVIRILLDVYQTLAFRGDGDEKNGNFYQIVLLISRHSSIMKTWLNDSSFRRYHSTYLSHDSQNEFIHLLAKETKNNIIEEVKEAGLYSCIQSWLIQRLIYHIKIN</sequence>
<gene>
    <name evidence="3" type="ORF">FWK35_00036039</name>
</gene>
<name>A0A6G0VN26_APHCR</name>
<protein>
    <submittedName>
        <fullName evidence="3">Zinc finger MYM-type protein 1-like</fullName>
    </submittedName>
</protein>
<dbReference type="PANTHER" id="PTHR45749">
    <property type="match status" value="1"/>
</dbReference>
<evidence type="ECO:0000313" key="3">
    <source>
        <dbReference type="EMBL" id="KAF0702638.1"/>
    </source>
</evidence>
<evidence type="ECO:0000313" key="4">
    <source>
        <dbReference type="Proteomes" id="UP000478052"/>
    </source>
</evidence>
<dbReference type="EMBL" id="VUJU01014206">
    <property type="protein sequence ID" value="KAF0702638.1"/>
    <property type="molecule type" value="Genomic_DNA"/>
</dbReference>
<evidence type="ECO:0000256" key="1">
    <source>
        <dbReference type="SAM" id="SignalP"/>
    </source>
</evidence>
<dbReference type="PANTHER" id="PTHR45749:SF21">
    <property type="entry name" value="DUF4371 DOMAIN-CONTAINING PROTEIN"/>
    <property type="match status" value="1"/>
</dbReference>
<dbReference type="InterPro" id="IPR006580">
    <property type="entry name" value="Znf_TTF"/>
</dbReference>
<keyword evidence="1" id="KW-0732">Signal</keyword>
<feature type="chain" id="PRO_5026211700" evidence="1">
    <location>
        <begin position="26"/>
        <end position="282"/>
    </location>
</feature>
<dbReference type="AlphaFoldDB" id="A0A6G0VN26"/>